<comment type="caution">
    <text evidence="2">The sequence shown here is derived from an EMBL/GenBank/DDBJ whole genome shotgun (WGS) entry which is preliminary data.</text>
</comment>
<dbReference type="EMBL" id="VDMD01000005">
    <property type="protein sequence ID" value="TRM65431.1"/>
    <property type="molecule type" value="Genomic_DNA"/>
</dbReference>
<dbReference type="OrthoDB" id="2961863at2759"/>
<dbReference type="Gene3D" id="3.40.390.10">
    <property type="entry name" value="Collagenase (Catalytic Domain)"/>
    <property type="match status" value="1"/>
</dbReference>
<protein>
    <submittedName>
        <fullName evidence="2">IgA peptidase M64-domain-containing protein</fullName>
    </submittedName>
</protein>
<dbReference type="InterPro" id="IPR019026">
    <property type="entry name" value="Peptidase_M64_IgA"/>
</dbReference>
<evidence type="ECO:0000313" key="3">
    <source>
        <dbReference type="Proteomes" id="UP000320762"/>
    </source>
</evidence>
<dbReference type="AlphaFoldDB" id="A0A550CKU4"/>
<reference evidence="2 3" key="1">
    <citation type="journal article" date="2019" name="New Phytol.">
        <title>Comparative genomics reveals unique wood-decay strategies and fruiting body development in the Schizophyllaceae.</title>
        <authorList>
            <person name="Almasi E."/>
            <person name="Sahu N."/>
            <person name="Krizsan K."/>
            <person name="Balint B."/>
            <person name="Kovacs G.M."/>
            <person name="Kiss B."/>
            <person name="Cseklye J."/>
            <person name="Drula E."/>
            <person name="Henrissat B."/>
            <person name="Nagy I."/>
            <person name="Chovatia M."/>
            <person name="Adam C."/>
            <person name="LaButti K."/>
            <person name="Lipzen A."/>
            <person name="Riley R."/>
            <person name="Grigoriev I.V."/>
            <person name="Nagy L.G."/>
        </authorList>
    </citation>
    <scope>NUCLEOTIDE SEQUENCE [LARGE SCALE GENOMIC DNA]</scope>
    <source>
        <strain evidence="2 3">NL-1724</strain>
    </source>
</reference>
<dbReference type="InterPro" id="IPR024079">
    <property type="entry name" value="MetalloPept_cat_dom_sf"/>
</dbReference>
<feature type="chain" id="PRO_5022098811" evidence="1">
    <location>
        <begin position="22"/>
        <end position="525"/>
    </location>
</feature>
<dbReference type="GO" id="GO:0008237">
    <property type="term" value="F:metallopeptidase activity"/>
    <property type="evidence" value="ECO:0007669"/>
    <property type="project" value="InterPro"/>
</dbReference>
<dbReference type="Pfam" id="PF09471">
    <property type="entry name" value="Peptidase_M64"/>
    <property type="match status" value="1"/>
</dbReference>
<accession>A0A550CKU4</accession>
<keyword evidence="3" id="KW-1185">Reference proteome</keyword>
<evidence type="ECO:0000313" key="2">
    <source>
        <dbReference type="EMBL" id="TRM65431.1"/>
    </source>
</evidence>
<dbReference type="Proteomes" id="UP000320762">
    <property type="component" value="Unassembled WGS sequence"/>
</dbReference>
<organism evidence="2 3">
    <name type="scientific">Schizophyllum amplum</name>
    <dbReference type="NCBI Taxonomy" id="97359"/>
    <lineage>
        <taxon>Eukaryota</taxon>
        <taxon>Fungi</taxon>
        <taxon>Dikarya</taxon>
        <taxon>Basidiomycota</taxon>
        <taxon>Agaricomycotina</taxon>
        <taxon>Agaricomycetes</taxon>
        <taxon>Agaricomycetidae</taxon>
        <taxon>Agaricales</taxon>
        <taxon>Schizophyllaceae</taxon>
        <taxon>Schizophyllum</taxon>
    </lineage>
</organism>
<proteinExistence type="predicted"/>
<name>A0A550CKU4_9AGAR</name>
<sequence>MLVHNAYFLALCAWGLPTALAHQGRRAPKPYPVKGQHNPSAQRVFAARAQAPPLEIRGLSTSGDSANRVDMIFFADGYTEDEKNKFFDDAGWLSEEITANVTFNTVKPLLNFWAAFTPSNESGVGTNGTQLDTVYGLYRPGTELRGVYVGKEDIARAACDSLGDQCDHPVIIGNSDLYGGIGGDIVTITPSKANGASILRHESGHNIIGIGEEYDGIEDGGYFGRNTLLSLDDPIPWQAWLTEPTSNGSMPRVERAVMPLQNYAWTLLNTTKPWAQSFVSSGTFASYVLRISISGTPAASDLRVEIDGEDVGWTPHEGVGMDRYFYDVYSEEPLSGGTHEVSFTLLNASLEGSAQMCSVEIMEYGSEEHFHSEPGYYGLFPSYTDTNTTAYRPTNEDCVMRQVTTPNYCNVCLEGMWNNLLAEISLIDGVNETCSGSTKTVKVALVPLAQLRTDPIDAEESLTIAWKKDGAAIASAANQTSVALDGEDAVGVYTVAVWYETSEVRTMDDEAYFSANATYEVTTAC</sequence>
<feature type="signal peptide" evidence="1">
    <location>
        <begin position="1"/>
        <end position="21"/>
    </location>
</feature>
<keyword evidence="1" id="KW-0732">Signal</keyword>
<gene>
    <name evidence="2" type="ORF">BD626DRAFT_488774</name>
</gene>
<evidence type="ECO:0000256" key="1">
    <source>
        <dbReference type="SAM" id="SignalP"/>
    </source>
</evidence>